<dbReference type="Gene3D" id="3.40.50.720">
    <property type="entry name" value="NAD(P)-binding Rossmann-like Domain"/>
    <property type="match status" value="1"/>
</dbReference>
<evidence type="ECO:0000313" key="3">
    <source>
        <dbReference type="Proteomes" id="UP000469385"/>
    </source>
</evidence>
<dbReference type="EMBL" id="WSEL01000003">
    <property type="protein sequence ID" value="MVQ29486.1"/>
    <property type="molecule type" value="Genomic_DNA"/>
</dbReference>
<evidence type="ECO:0000313" key="2">
    <source>
        <dbReference type="EMBL" id="MVQ29486.1"/>
    </source>
</evidence>
<protein>
    <submittedName>
        <fullName evidence="2">NAD-dependent epimerase/dehydratase family protein</fullName>
    </submittedName>
</protein>
<gene>
    <name evidence="2" type="ORF">GON04_08505</name>
</gene>
<accession>A0A6N8ITX7</accession>
<dbReference type="Proteomes" id="UP000469385">
    <property type="component" value="Unassembled WGS sequence"/>
</dbReference>
<dbReference type="GO" id="GO:0004029">
    <property type="term" value="F:aldehyde dehydrogenase (NAD+) activity"/>
    <property type="evidence" value="ECO:0007669"/>
    <property type="project" value="TreeGrafter"/>
</dbReference>
<dbReference type="SUPFAM" id="SSF51735">
    <property type="entry name" value="NAD(P)-binding Rossmann-fold domains"/>
    <property type="match status" value="1"/>
</dbReference>
<dbReference type="RefSeq" id="WP_157397487.1">
    <property type="nucleotide sequence ID" value="NZ_WSEL01000003.1"/>
</dbReference>
<dbReference type="GO" id="GO:0005737">
    <property type="term" value="C:cytoplasm"/>
    <property type="evidence" value="ECO:0007669"/>
    <property type="project" value="TreeGrafter"/>
</dbReference>
<sequence length="325" mass="34552">MNVLVLGANGPVGQRLCQLLHGSGRVTVVAAAPDGDPARGQVRLDPQNAGAVREAVRGMQAVVQCPDAGGAALVESTRHLVRAAVAEGCGRLVQVGSQAAYGEVEGVVDERARTGRRGGAWRAAEDLLVACGRRGGTSVLLRTGCLWGPRAGTWAERLARWLHAGRLGDLGAAGDGWSNLVHVDDVCVAVLRALQLPLQPGESRTYNLAGADSPRWNEVLIDLALATGATPVRRMRPLALRLQAWTDPLAATLLRAPPAPPASEPLTPALLALWRSQLRLDPRAAMKDLVLDWTPYPVALQEIASWWRGRQEESELEPLAVPQGS</sequence>
<dbReference type="AlphaFoldDB" id="A0A6N8ITX7"/>
<evidence type="ECO:0000259" key="1">
    <source>
        <dbReference type="Pfam" id="PF01370"/>
    </source>
</evidence>
<organism evidence="2 3">
    <name type="scientific">Ramlibacter pinisoli</name>
    <dbReference type="NCBI Taxonomy" id="2682844"/>
    <lineage>
        <taxon>Bacteria</taxon>
        <taxon>Pseudomonadati</taxon>
        <taxon>Pseudomonadota</taxon>
        <taxon>Betaproteobacteria</taxon>
        <taxon>Burkholderiales</taxon>
        <taxon>Comamonadaceae</taxon>
        <taxon>Ramlibacter</taxon>
    </lineage>
</organism>
<dbReference type="PANTHER" id="PTHR48079:SF6">
    <property type="entry name" value="NAD(P)-BINDING DOMAIN-CONTAINING PROTEIN-RELATED"/>
    <property type="match status" value="1"/>
</dbReference>
<dbReference type="InterPro" id="IPR051783">
    <property type="entry name" value="NAD(P)-dependent_oxidoreduct"/>
</dbReference>
<reference evidence="2 3" key="1">
    <citation type="submission" date="2019-12" db="EMBL/GenBank/DDBJ databases">
        <authorList>
            <person name="Huq M.A."/>
        </authorList>
    </citation>
    <scope>NUCLEOTIDE SEQUENCE [LARGE SCALE GENOMIC DNA]</scope>
    <source>
        <strain evidence="2 3">MAH-25</strain>
    </source>
</reference>
<dbReference type="PANTHER" id="PTHR48079">
    <property type="entry name" value="PROTEIN YEEZ"/>
    <property type="match status" value="1"/>
</dbReference>
<feature type="domain" description="NAD-dependent epimerase/dehydratase" evidence="1">
    <location>
        <begin position="3"/>
        <end position="209"/>
    </location>
</feature>
<keyword evidence="3" id="KW-1185">Reference proteome</keyword>
<comment type="caution">
    <text evidence="2">The sequence shown here is derived from an EMBL/GenBank/DDBJ whole genome shotgun (WGS) entry which is preliminary data.</text>
</comment>
<dbReference type="InterPro" id="IPR001509">
    <property type="entry name" value="Epimerase_deHydtase"/>
</dbReference>
<name>A0A6N8ITX7_9BURK</name>
<proteinExistence type="predicted"/>
<dbReference type="InterPro" id="IPR036291">
    <property type="entry name" value="NAD(P)-bd_dom_sf"/>
</dbReference>
<dbReference type="Pfam" id="PF01370">
    <property type="entry name" value="Epimerase"/>
    <property type="match status" value="1"/>
</dbReference>